<evidence type="ECO:0000259" key="2">
    <source>
        <dbReference type="Pfam" id="PF06466"/>
    </source>
</evidence>
<dbReference type="GO" id="GO:0006355">
    <property type="term" value="P:regulation of DNA-templated transcription"/>
    <property type="evidence" value="ECO:0007669"/>
    <property type="project" value="InterPro"/>
</dbReference>
<proteinExistence type="predicted"/>
<dbReference type="Proteomes" id="UP000694846">
    <property type="component" value="Unplaced"/>
</dbReference>
<evidence type="ECO:0000313" key="3">
    <source>
        <dbReference type="Proteomes" id="UP000694846"/>
    </source>
</evidence>
<dbReference type="Pfam" id="PF06466">
    <property type="entry name" value="PCAF_N"/>
    <property type="match status" value="1"/>
</dbReference>
<protein>
    <submittedName>
        <fullName evidence="4">Histone acetyltransferase KAT2A-like</fullName>
    </submittedName>
</protein>
<dbReference type="AlphaFoldDB" id="A0A8B8FS65"/>
<organism evidence="3 4">
    <name type="scientific">Sipha flava</name>
    <name type="common">yellow sugarcane aphid</name>
    <dbReference type="NCBI Taxonomy" id="143950"/>
    <lineage>
        <taxon>Eukaryota</taxon>
        <taxon>Metazoa</taxon>
        <taxon>Ecdysozoa</taxon>
        <taxon>Arthropoda</taxon>
        <taxon>Hexapoda</taxon>
        <taxon>Insecta</taxon>
        <taxon>Pterygota</taxon>
        <taxon>Neoptera</taxon>
        <taxon>Paraneoptera</taxon>
        <taxon>Hemiptera</taxon>
        <taxon>Sternorrhyncha</taxon>
        <taxon>Aphidomorpha</taxon>
        <taxon>Aphidoidea</taxon>
        <taxon>Aphididae</taxon>
        <taxon>Sipha</taxon>
    </lineage>
</organism>
<evidence type="ECO:0000256" key="1">
    <source>
        <dbReference type="SAM" id="Phobius"/>
    </source>
</evidence>
<dbReference type="GO" id="GO:0005634">
    <property type="term" value="C:nucleus"/>
    <property type="evidence" value="ECO:0007669"/>
    <property type="project" value="InterPro"/>
</dbReference>
<gene>
    <name evidence="4" type="primary">LOC112685605</name>
</gene>
<reference evidence="4" key="1">
    <citation type="submission" date="2025-08" db="UniProtKB">
        <authorList>
            <consortium name="RefSeq"/>
        </authorList>
    </citation>
    <scope>IDENTIFICATION</scope>
    <source>
        <tissue evidence="4">Whole body</tissue>
    </source>
</reference>
<evidence type="ECO:0000313" key="4">
    <source>
        <dbReference type="RefSeq" id="XP_025413318.1"/>
    </source>
</evidence>
<feature type="domain" description="PCAF N-terminal" evidence="2">
    <location>
        <begin position="112"/>
        <end position="354"/>
    </location>
</feature>
<accession>A0A8B8FS65</accession>
<dbReference type="GO" id="GO:0004402">
    <property type="term" value="F:histone acetyltransferase activity"/>
    <property type="evidence" value="ECO:0007669"/>
    <property type="project" value="InterPro"/>
</dbReference>
<dbReference type="GeneID" id="112685605"/>
<dbReference type="InterPro" id="IPR009464">
    <property type="entry name" value="PCAF_N"/>
</dbReference>
<keyword evidence="1" id="KW-0812">Transmembrane</keyword>
<dbReference type="OrthoDB" id="1937912at2759"/>
<dbReference type="RefSeq" id="XP_025413318.1">
    <property type="nucleotide sequence ID" value="XM_025557533.1"/>
</dbReference>
<feature type="transmembrane region" description="Helical" evidence="1">
    <location>
        <begin position="46"/>
        <end position="64"/>
    </location>
</feature>
<keyword evidence="1" id="KW-0472">Membrane</keyword>
<sequence>MRRRSWSSAQLFQNNRCVLCTSSFKPIGCVRNLHFALYRRRLARPLAIYLPSVSATMGGIWSALKVKRINLCGGVSNRQPTDIEQSDQLLLMPSLWMDNDALYDRVNTYKDKFQDRDCVEILWTLTKFIPCQVKNCKCKGGSFIGVMCDSYGWKDNICVKSSCRHLQSDHMLDLFSASTMEFTFLTTLVFDIINIKGTLEHESKKTKCDRNLVLENILILIHREIKNCIRLHSFMSFNIETIYGSPPFEKTNIEQILLNFCLFVYGKDVKELKRFLIISKFVIRYFDSWIWPTKEFTVLNSNQYTKSYEYYYQRYMMYCYLPRCIHSISKRYRTSMIFGQDVLRYTLPLFRNNLQTWCFKESNKWSSLTKFYCLDYLPIYLDALEQQLYADKSPIWDKHYELSHYKNKLDSAK</sequence>
<name>A0A8B8FS65_9HEMI</name>
<keyword evidence="1" id="KW-1133">Transmembrane helix</keyword>
<keyword evidence="3" id="KW-1185">Reference proteome</keyword>